<sequence length="426" mass="47373">MSPIYYDLSEQFLSSGIKFRYYGIARTVMEVGYELACSSADVRFVIFSPAHDRFFEVTPRIGAQSPTGACDPNISHEAKPLRLRYSFPQPHPVRDALYPFFRTIVKRICLKKWNRAVPPGSLREVDLSGQILVSIGRPKMMGDYLVAMDRQNIRPRFFPLVHDMIPLHEFAHPRQSMFARNFAHDNGIVIRHAEKVMTNSVFTKSEIEKFSASGHLPALPPVVPVLLPHELRETNEAVEIDTPETPYLLGVGVMTGRKNLECILQAMLHLHDTGRPVPNFVLAGAHRKRTDTYLERPELAPIKDKVQVILDPNQASLRMLYKNALALVIPSHMEGFGLPLGEALWLGTPGLAADVPALREVGGDLAEYFDPTDPTALAALIDKMHSDPAAHTALKKKIQSKHASLRTWKDVAAEVIATVSAPSTGA</sequence>
<gene>
    <name evidence="3" type="ORF">T7987_17430</name>
</gene>
<keyword evidence="1 3" id="KW-0808">Transferase</keyword>
<dbReference type="EMBL" id="CP139727">
    <property type="protein sequence ID" value="WPZ23648.1"/>
    <property type="molecule type" value="Genomic_DNA"/>
</dbReference>
<name>A0ABZ0V459_9RHOB</name>
<accession>A0ABZ0V459</accession>
<evidence type="ECO:0000313" key="4">
    <source>
        <dbReference type="Proteomes" id="UP001326567"/>
    </source>
</evidence>
<dbReference type="RefSeq" id="WP_322330007.1">
    <property type="nucleotide sequence ID" value="NZ_CP139727.1"/>
</dbReference>
<dbReference type="InterPro" id="IPR001296">
    <property type="entry name" value="Glyco_trans_1"/>
</dbReference>
<dbReference type="PANTHER" id="PTHR46401">
    <property type="entry name" value="GLYCOSYLTRANSFERASE WBBK-RELATED"/>
    <property type="match status" value="1"/>
</dbReference>
<dbReference type="SUPFAM" id="SSF53756">
    <property type="entry name" value="UDP-Glycosyltransferase/glycogen phosphorylase"/>
    <property type="match status" value="1"/>
</dbReference>
<dbReference type="PANTHER" id="PTHR46401:SF2">
    <property type="entry name" value="GLYCOSYLTRANSFERASE WBBK-RELATED"/>
    <property type="match status" value="1"/>
</dbReference>
<keyword evidence="3" id="KW-0328">Glycosyltransferase</keyword>
<keyword evidence="3" id="KW-0614">Plasmid</keyword>
<dbReference type="Gene3D" id="3.40.50.2000">
    <property type="entry name" value="Glycogen Phosphorylase B"/>
    <property type="match status" value="1"/>
</dbReference>
<evidence type="ECO:0000256" key="1">
    <source>
        <dbReference type="ARBA" id="ARBA00022679"/>
    </source>
</evidence>
<dbReference type="Proteomes" id="UP001326567">
    <property type="component" value="Plasmid unnamed02"/>
</dbReference>
<dbReference type="GO" id="GO:0016757">
    <property type="term" value="F:glycosyltransferase activity"/>
    <property type="evidence" value="ECO:0007669"/>
    <property type="project" value="UniProtKB-KW"/>
</dbReference>
<dbReference type="EC" id="2.4.-.-" evidence="3"/>
<feature type="domain" description="Glycosyl transferase family 1" evidence="2">
    <location>
        <begin position="243"/>
        <end position="398"/>
    </location>
</feature>
<reference evidence="3 4" key="1">
    <citation type="submission" date="2023-11" db="EMBL/GenBank/DDBJ databases">
        <title>From the Deep-Sea to the Surface: Bacterial Genomes Isolated from the Moytirra Hydrothermal Vent Plume.</title>
        <authorList>
            <person name="Major S.R."/>
        </authorList>
    </citation>
    <scope>NUCLEOTIDE SEQUENCE [LARGE SCALE GENOMIC DNA]</scope>
    <source>
        <strain evidence="3 4">OXR-9</strain>
        <plasmid evidence="3 4">unnamed02</plasmid>
    </source>
</reference>
<geneLocation type="plasmid" evidence="3 4">
    <name>unnamed02</name>
</geneLocation>
<dbReference type="Pfam" id="PF00534">
    <property type="entry name" value="Glycos_transf_1"/>
    <property type="match status" value="1"/>
</dbReference>
<organism evidence="3 4">
    <name type="scientific">Sulfitobacter faviae</name>
    <dbReference type="NCBI Taxonomy" id="1775881"/>
    <lineage>
        <taxon>Bacteria</taxon>
        <taxon>Pseudomonadati</taxon>
        <taxon>Pseudomonadota</taxon>
        <taxon>Alphaproteobacteria</taxon>
        <taxon>Rhodobacterales</taxon>
        <taxon>Roseobacteraceae</taxon>
        <taxon>Sulfitobacter</taxon>
    </lineage>
</organism>
<keyword evidence="4" id="KW-1185">Reference proteome</keyword>
<evidence type="ECO:0000259" key="2">
    <source>
        <dbReference type="Pfam" id="PF00534"/>
    </source>
</evidence>
<protein>
    <submittedName>
        <fullName evidence="3">Glycosyltransferase</fullName>
        <ecNumber evidence="3">2.4.-.-</ecNumber>
    </submittedName>
</protein>
<evidence type="ECO:0000313" key="3">
    <source>
        <dbReference type="EMBL" id="WPZ23648.1"/>
    </source>
</evidence>
<proteinExistence type="predicted"/>